<evidence type="ECO:0000313" key="1">
    <source>
        <dbReference type="EMBL" id="KGP91978.1"/>
    </source>
</evidence>
<dbReference type="Proteomes" id="UP000030153">
    <property type="component" value="Unassembled WGS sequence"/>
</dbReference>
<comment type="caution">
    <text evidence="1">The sequence shown here is derived from an EMBL/GenBank/DDBJ whole genome shotgun (WGS) entry which is preliminary data.</text>
</comment>
<organism evidence="1 2">
    <name type="scientific">Pontibacillus chungwhensis BH030062</name>
    <dbReference type="NCBI Taxonomy" id="1385513"/>
    <lineage>
        <taxon>Bacteria</taxon>
        <taxon>Bacillati</taxon>
        <taxon>Bacillota</taxon>
        <taxon>Bacilli</taxon>
        <taxon>Bacillales</taxon>
        <taxon>Bacillaceae</taxon>
        <taxon>Pontibacillus</taxon>
    </lineage>
</organism>
<dbReference type="EMBL" id="AVBG01000004">
    <property type="protein sequence ID" value="KGP91978.1"/>
    <property type="molecule type" value="Genomic_DNA"/>
</dbReference>
<protein>
    <recommendedName>
        <fullName evidence="3">HNH nuclease domain-containing protein</fullName>
    </recommendedName>
</protein>
<accession>A0A0A2UYY2</accession>
<dbReference type="eggNOG" id="COG3440">
    <property type="taxonomic scope" value="Bacteria"/>
</dbReference>
<evidence type="ECO:0000313" key="2">
    <source>
        <dbReference type="Proteomes" id="UP000030153"/>
    </source>
</evidence>
<name>A0A0A2UYY2_9BACI</name>
<reference evidence="1 2" key="1">
    <citation type="submission" date="2013-08" db="EMBL/GenBank/DDBJ databases">
        <title>Genome of Pontibacillus chungwhensis.</title>
        <authorList>
            <person name="Wang Q."/>
            <person name="Wang G."/>
        </authorList>
    </citation>
    <scope>NUCLEOTIDE SEQUENCE [LARGE SCALE GENOMIC DNA]</scope>
    <source>
        <strain evidence="1 2">BH030062</strain>
    </source>
</reference>
<dbReference type="AlphaFoldDB" id="A0A0A2UYY2"/>
<evidence type="ECO:0008006" key="3">
    <source>
        <dbReference type="Google" id="ProtNLM"/>
    </source>
</evidence>
<sequence>MTKLHLYEIGTLNRYKFNSHDGFSHFKEGVEIKVDEYEIDLGDIRKKQQKHLPDVLETSEIDEENLQDELLKEIQSIQGSLERTTQAQDRIRRSAKLVRKLKTLYKHECQLCDPSEPFLPIIMETGVKYVEVHHITSIGLANTPEQKQDIESLDTYQNTVVVCPQHHMRLHFHQGGTDNLIKENNKLKFVFNNGETEELYLNYHLDEFDHSFL</sequence>
<dbReference type="RefSeq" id="WP_036781737.1">
    <property type="nucleotide sequence ID" value="NZ_AVBG01000004.1"/>
</dbReference>
<keyword evidence="2" id="KW-1185">Reference proteome</keyword>
<proteinExistence type="predicted"/>
<gene>
    <name evidence="1" type="ORF">N780_15305</name>
</gene>
<dbReference type="STRING" id="1385513.N780_15305"/>
<dbReference type="OrthoDB" id="9779761at2"/>